<feature type="region of interest" description="Disordered" evidence="1">
    <location>
        <begin position="1"/>
        <end position="60"/>
    </location>
</feature>
<evidence type="ECO:0000313" key="3">
    <source>
        <dbReference type="Proteomes" id="UP001151760"/>
    </source>
</evidence>
<sequence length="185" mass="19583">MLLSRIYADDEIEDGSVDYPMDGGEDGDDDDGDSSRDNDDNGDEDKEEEHPAPADSDVVVPTVELVSPPEGTEPVIPPPSTDISTTRARITIRLQASTSLPLEAEVERVLAMTTPSPSPPISLSPPFAGERLARCMALPAHSSPPPVPSPLLPSSGCLTQIQTLMIASTQTFIDAVTAVLQLPLL</sequence>
<feature type="compositionally biased region" description="Acidic residues" evidence="1">
    <location>
        <begin position="23"/>
        <end position="32"/>
    </location>
</feature>
<reference evidence="2" key="2">
    <citation type="submission" date="2022-01" db="EMBL/GenBank/DDBJ databases">
        <authorList>
            <person name="Yamashiro T."/>
            <person name="Shiraishi A."/>
            <person name="Satake H."/>
            <person name="Nakayama K."/>
        </authorList>
    </citation>
    <scope>NUCLEOTIDE SEQUENCE</scope>
</reference>
<comment type="caution">
    <text evidence="2">The sequence shown here is derived from an EMBL/GenBank/DDBJ whole genome shotgun (WGS) entry which is preliminary data.</text>
</comment>
<reference evidence="2" key="1">
    <citation type="journal article" date="2022" name="Int. J. Mol. Sci.">
        <title>Draft Genome of Tanacetum Coccineum: Genomic Comparison of Closely Related Tanacetum-Family Plants.</title>
        <authorList>
            <person name="Yamashiro T."/>
            <person name="Shiraishi A."/>
            <person name="Nakayama K."/>
            <person name="Satake H."/>
        </authorList>
    </citation>
    <scope>NUCLEOTIDE SEQUENCE</scope>
</reference>
<keyword evidence="3" id="KW-1185">Reference proteome</keyword>
<dbReference type="EMBL" id="BQNB010010386">
    <property type="protein sequence ID" value="GJS76590.1"/>
    <property type="molecule type" value="Genomic_DNA"/>
</dbReference>
<name>A0ABQ4YGB4_9ASTR</name>
<accession>A0ABQ4YGB4</accession>
<dbReference type="Proteomes" id="UP001151760">
    <property type="component" value="Unassembled WGS sequence"/>
</dbReference>
<organism evidence="2 3">
    <name type="scientific">Tanacetum coccineum</name>
    <dbReference type="NCBI Taxonomy" id="301880"/>
    <lineage>
        <taxon>Eukaryota</taxon>
        <taxon>Viridiplantae</taxon>
        <taxon>Streptophyta</taxon>
        <taxon>Embryophyta</taxon>
        <taxon>Tracheophyta</taxon>
        <taxon>Spermatophyta</taxon>
        <taxon>Magnoliopsida</taxon>
        <taxon>eudicotyledons</taxon>
        <taxon>Gunneridae</taxon>
        <taxon>Pentapetalae</taxon>
        <taxon>asterids</taxon>
        <taxon>campanulids</taxon>
        <taxon>Asterales</taxon>
        <taxon>Asteraceae</taxon>
        <taxon>Asteroideae</taxon>
        <taxon>Anthemideae</taxon>
        <taxon>Anthemidinae</taxon>
        <taxon>Tanacetum</taxon>
    </lineage>
</organism>
<proteinExistence type="predicted"/>
<evidence type="ECO:0000256" key="1">
    <source>
        <dbReference type="SAM" id="MobiDB-lite"/>
    </source>
</evidence>
<protein>
    <submittedName>
        <fullName evidence="2">Uncharacterized protein</fullName>
    </submittedName>
</protein>
<evidence type="ECO:0000313" key="2">
    <source>
        <dbReference type="EMBL" id="GJS76590.1"/>
    </source>
</evidence>
<gene>
    <name evidence="2" type="ORF">Tco_0726471</name>
</gene>